<comment type="caution">
    <text evidence="2">The sequence shown here is derived from an EMBL/GenBank/DDBJ whole genome shotgun (WGS) entry which is preliminary data.</text>
</comment>
<dbReference type="PANTHER" id="PTHR39176">
    <property type="entry name" value="PERIPLASMIC PROTEIN-RELATED"/>
    <property type="match status" value="1"/>
</dbReference>
<dbReference type="Proteomes" id="UP000294644">
    <property type="component" value="Unassembled WGS sequence"/>
</dbReference>
<dbReference type="OrthoDB" id="7340239at2"/>
<name>A0A4R5CQU9_9FLAO</name>
<dbReference type="InterPro" id="IPR009739">
    <property type="entry name" value="LprI-like_N"/>
</dbReference>
<protein>
    <submittedName>
        <fullName evidence="2">DUF1311 domain-containing protein</fullName>
    </submittedName>
</protein>
<evidence type="ECO:0000313" key="3">
    <source>
        <dbReference type="Proteomes" id="UP000294644"/>
    </source>
</evidence>
<reference evidence="2 3" key="1">
    <citation type="submission" date="2019-03" db="EMBL/GenBank/DDBJ databases">
        <title>Flavobacterium LB-D12 sp. nov., isolated from arctic soil.</title>
        <authorList>
            <person name="Chaudhary D.K."/>
        </authorList>
    </citation>
    <scope>NUCLEOTIDE SEQUENCE [LARGE SCALE GENOMIC DNA]</scope>
    <source>
        <strain evidence="2 3">LB-D12</strain>
    </source>
</reference>
<keyword evidence="3" id="KW-1185">Reference proteome</keyword>
<dbReference type="AlphaFoldDB" id="A0A4R5CQU9"/>
<organism evidence="2 3">
    <name type="scientific">Flavobacterium sandaracinum</name>
    <dbReference type="NCBI Taxonomy" id="2541733"/>
    <lineage>
        <taxon>Bacteria</taxon>
        <taxon>Pseudomonadati</taxon>
        <taxon>Bacteroidota</taxon>
        <taxon>Flavobacteriia</taxon>
        <taxon>Flavobacteriales</taxon>
        <taxon>Flavobacteriaceae</taxon>
        <taxon>Flavobacterium</taxon>
    </lineage>
</organism>
<dbReference type="Gene3D" id="1.20.1270.180">
    <property type="match status" value="1"/>
</dbReference>
<dbReference type="EMBL" id="SMFN01000035">
    <property type="protein sequence ID" value="TDE00065.1"/>
    <property type="molecule type" value="Genomic_DNA"/>
</dbReference>
<dbReference type="RefSeq" id="WP_132067587.1">
    <property type="nucleotide sequence ID" value="NZ_SMFN01000035.1"/>
</dbReference>
<accession>A0A4R5CQU9</accession>
<evidence type="ECO:0000313" key="2">
    <source>
        <dbReference type="EMBL" id="TDE00065.1"/>
    </source>
</evidence>
<evidence type="ECO:0000259" key="1">
    <source>
        <dbReference type="Pfam" id="PF07007"/>
    </source>
</evidence>
<dbReference type="Pfam" id="PF07007">
    <property type="entry name" value="LprI"/>
    <property type="match status" value="1"/>
</dbReference>
<dbReference type="PANTHER" id="PTHR39176:SF1">
    <property type="entry name" value="PERIPLASMIC PROTEIN"/>
    <property type="match status" value="1"/>
</dbReference>
<feature type="domain" description="Lysozyme inhibitor LprI-like N-terminal" evidence="1">
    <location>
        <begin position="17"/>
        <end position="110"/>
    </location>
</feature>
<proteinExistence type="predicted"/>
<sequence>MRILLVIFLFAYNLSFSQTQSEMNQKAYKDYEKADKELNTVYQQILKDYKRDSKFILKLKEVQKAWIKFRDAEMNALFPEENKQLEYGSMFPLCWSIELTKLTKERTKKLKVWLNGIEEGDGCAGSIKNKN</sequence>
<gene>
    <name evidence="2" type="ORF">E0F91_17100</name>
</gene>